<protein>
    <submittedName>
        <fullName evidence="1">Uncharacterized protein</fullName>
    </submittedName>
</protein>
<proteinExistence type="predicted"/>
<comment type="caution">
    <text evidence="1">The sequence shown here is derived from an EMBL/GenBank/DDBJ whole genome shotgun (WGS) entry which is preliminary data.</text>
</comment>
<organism evidence="1 2">
    <name type="scientific">Popillia japonica</name>
    <name type="common">Japanese beetle</name>
    <dbReference type="NCBI Taxonomy" id="7064"/>
    <lineage>
        <taxon>Eukaryota</taxon>
        <taxon>Metazoa</taxon>
        <taxon>Ecdysozoa</taxon>
        <taxon>Arthropoda</taxon>
        <taxon>Hexapoda</taxon>
        <taxon>Insecta</taxon>
        <taxon>Pterygota</taxon>
        <taxon>Neoptera</taxon>
        <taxon>Endopterygota</taxon>
        <taxon>Coleoptera</taxon>
        <taxon>Polyphaga</taxon>
        <taxon>Scarabaeiformia</taxon>
        <taxon>Scarabaeidae</taxon>
        <taxon>Rutelinae</taxon>
        <taxon>Popillia</taxon>
    </lineage>
</organism>
<accession>A0AAW1IE84</accession>
<gene>
    <name evidence="1" type="ORF">QE152_g35803</name>
</gene>
<dbReference type="AlphaFoldDB" id="A0AAW1IE84"/>
<dbReference type="Proteomes" id="UP001458880">
    <property type="component" value="Unassembled WGS sequence"/>
</dbReference>
<reference evidence="1 2" key="1">
    <citation type="journal article" date="2024" name="BMC Genomics">
        <title>De novo assembly and annotation of Popillia japonica's genome with initial clues to its potential as an invasive pest.</title>
        <authorList>
            <person name="Cucini C."/>
            <person name="Boschi S."/>
            <person name="Funari R."/>
            <person name="Cardaioli E."/>
            <person name="Iannotti N."/>
            <person name="Marturano G."/>
            <person name="Paoli F."/>
            <person name="Bruttini M."/>
            <person name="Carapelli A."/>
            <person name="Frati F."/>
            <person name="Nardi F."/>
        </authorList>
    </citation>
    <scope>NUCLEOTIDE SEQUENCE [LARGE SCALE GENOMIC DNA]</scope>
    <source>
        <strain evidence="1">DMR45628</strain>
    </source>
</reference>
<sequence>MDSRSSVKLATLKREKSLKPPYHRYTQDLSILYLLQDRFYFLQGNQTVLSVEVFVLPYQSNCMQGNPLGNSMIGKRSLLHALTSFRPFAKIALANLEPVEQFPHTLSPVSVVLIGPTRKYPLHSAQVNLSMESRGNPTKLRLHITGKILI</sequence>
<evidence type="ECO:0000313" key="2">
    <source>
        <dbReference type="Proteomes" id="UP001458880"/>
    </source>
</evidence>
<keyword evidence="2" id="KW-1185">Reference proteome</keyword>
<evidence type="ECO:0000313" key="1">
    <source>
        <dbReference type="EMBL" id="KAK9688073.1"/>
    </source>
</evidence>
<name>A0AAW1IE84_POPJA</name>
<dbReference type="EMBL" id="JASPKY010000608">
    <property type="protein sequence ID" value="KAK9688073.1"/>
    <property type="molecule type" value="Genomic_DNA"/>
</dbReference>